<dbReference type="Proteomes" id="UP000192223">
    <property type="component" value="Unplaced"/>
</dbReference>
<keyword evidence="1" id="KW-0245">EGF-like domain</keyword>
<accession>A0A7F5RCD7</accession>
<dbReference type="KEGG" id="apln:112905430"/>
<evidence type="ECO:0000313" key="4">
    <source>
        <dbReference type="RefSeq" id="XP_025833632.1"/>
    </source>
</evidence>
<protein>
    <submittedName>
        <fullName evidence="4">Uncharacterized protein LOC112905430</fullName>
    </submittedName>
</protein>
<gene>
    <name evidence="4" type="primary">LOC112905430</name>
</gene>
<dbReference type="InParanoid" id="A0A7F5RCD7"/>
<evidence type="ECO:0000313" key="3">
    <source>
        <dbReference type="Proteomes" id="UP000192223"/>
    </source>
</evidence>
<dbReference type="RefSeq" id="XP_025833632.1">
    <property type="nucleotide sequence ID" value="XM_025977847.1"/>
</dbReference>
<reference evidence="4" key="1">
    <citation type="submission" date="2025-08" db="UniProtKB">
        <authorList>
            <consortium name="RefSeq"/>
        </authorList>
    </citation>
    <scope>IDENTIFICATION</scope>
    <source>
        <tissue evidence="4">Entire body</tissue>
    </source>
</reference>
<dbReference type="AlphaFoldDB" id="A0A7F5RCD7"/>
<evidence type="ECO:0000259" key="2">
    <source>
        <dbReference type="PROSITE" id="PS50026"/>
    </source>
</evidence>
<proteinExistence type="predicted"/>
<keyword evidence="3" id="KW-1185">Reference proteome</keyword>
<dbReference type="GeneID" id="112905430"/>
<comment type="caution">
    <text evidence="1">Lacks conserved residue(s) required for the propagation of feature annotation.</text>
</comment>
<sequence>MWITYTRKDILWITFTGISFLCCFREAIGFVSCSPSPCKNGGVCITSPRGDSSCE</sequence>
<dbReference type="InterPro" id="IPR000742">
    <property type="entry name" value="EGF"/>
</dbReference>
<feature type="domain" description="EGF-like" evidence="2">
    <location>
        <begin position="29"/>
        <end position="55"/>
    </location>
</feature>
<dbReference type="OrthoDB" id="8122953at2759"/>
<dbReference type="PROSITE" id="PS50026">
    <property type="entry name" value="EGF_3"/>
    <property type="match status" value="1"/>
</dbReference>
<name>A0A7F5RCD7_AGRPL</name>
<organism evidence="3 4">
    <name type="scientific">Agrilus planipennis</name>
    <name type="common">Emerald ash borer</name>
    <name type="synonym">Agrilus marcopoli</name>
    <dbReference type="NCBI Taxonomy" id="224129"/>
    <lineage>
        <taxon>Eukaryota</taxon>
        <taxon>Metazoa</taxon>
        <taxon>Ecdysozoa</taxon>
        <taxon>Arthropoda</taxon>
        <taxon>Hexapoda</taxon>
        <taxon>Insecta</taxon>
        <taxon>Pterygota</taxon>
        <taxon>Neoptera</taxon>
        <taxon>Endopterygota</taxon>
        <taxon>Coleoptera</taxon>
        <taxon>Polyphaga</taxon>
        <taxon>Elateriformia</taxon>
        <taxon>Buprestoidea</taxon>
        <taxon>Buprestidae</taxon>
        <taxon>Agrilinae</taxon>
        <taxon>Agrilus</taxon>
    </lineage>
</organism>
<evidence type="ECO:0000256" key="1">
    <source>
        <dbReference type="PROSITE-ProRule" id="PRU00076"/>
    </source>
</evidence>